<dbReference type="PROSITE" id="PS00739">
    <property type="entry name" value="ADOHCYASE_2"/>
    <property type="match status" value="1"/>
</dbReference>
<reference evidence="13 15" key="2">
    <citation type="submission" date="2019-07" db="EMBL/GenBank/DDBJ databases">
        <title>Draft genome of two Muricauda strains isolated from deep sea.</title>
        <authorList>
            <person name="Sun C."/>
        </authorList>
    </citation>
    <scope>NUCLEOTIDE SEQUENCE [LARGE SCALE GENOMIC DNA]</scope>
    <source>
        <strain evidence="13 15">72</strain>
    </source>
</reference>
<accession>A0A3A1NH99</accession>
<evidence type="ECO:0000313" key="12">
    <source>
        <dbReference type="EMBL" id="RIV44075.1"/>
    </source>
</evidence>
<feature type="binding site" evidence="6">
    <location>
        <position position="284"/>
    </location>
    <ligand>
        <name>NAD(+)</name>
        <dbReference type="ChEBI" id="CHEBI:57540"/>
    </ligand>
</feature>
<dbReference type="Pfam" id="PF05221">
    <property type="entry name" value="AdoHcyase"/>
    <property type="match status" value="2"/>
</dbReference>
<dbReference type="GO" id="GO:0033353">
    <property type="term" value="P:S-adenosylmethionine cycle"/>
    <property type="evidence" value="ECO:0007669"/>
    <property type="project" value="TreeGrafter"/>
</dbReference>
<dbReference type="EMBL" id="QXFI01000026">
    <property type="protein sequence ID" value="RIV44075.1"/>
    <property type="molecule type" value="Genomic_DNA"/>
</dbReference>
<dbReference type="EC" id="3.13.2.1" evidence="6"/>
<feature type="binding site" evidence="6 7">
    <location>
        <position position="61"/>
    </location>
    <ligand>
        <name>substrate</name>
    </ligand>
</feature>
<dbReference type="GO" id="GO:0005829">
    <property type="term" value="C:cytosol"/>
    <property type="evidence" value="ECO:0007669"/>
    <property type="project" value="TreeGrafter"/>
</dbReference>
<dbReference type="Gene3D" id="3.40.50.720">
    <property type="entry name" value="NAD(P)-binding Rossmann-like Domain"/>
    <property type="match status" value="1"/>
</dbReference>
<feature type="binding site" evidence="6">
    <location>
        <begin position="226"/>
        <end position="231"/>
    </location>
    <ligand>
        <name>NAD(+)</name>
        <dbReference type="ChEBI" id="CHEBI:57540"/>
    </ligand>
</feature>
<evidence type="ECO:0000256" key="10">
    <source>
        <dbReference type="RuleBase" id="RU004166"/>
    </source>
</evidence>
<dbReference type="Proteomes" id="UP000266691">
    <property type="component" value="Unassembled WGS sequence"/>
</dbReference>
<evidence type="ECO:0000256" key="4">
    <source>
        <dbReference type="ARBA" id="ARBA00022801"/>
    </source>
</evidence>
<feature type="binding site" evidence="6 8">
    <location>
        <begin position="163"/>
        <end position="165"/>
    </location>
    <ligand>
        <name>NAD(+)</name>
        <dbReference type="ChEBI" id="CHEBI:57540"/>
    </ligand>
</feature>
<dbReference type="InterPro" id="IPR042172">
    <property type="entry name" value="Adenosylhomocyst_ase-like_sf"/>
</dbReference>
<evidence type="ECO:0000259" key="11">
    <source>
        <dbReference type="SMART" id="SM00997"/>
    </source>
</evidence>
<dbReference type="GO" id="GO:0006730">
    <property type="term" value="P:one-carbon metabolic process"/>
    <property type="evidence" value="ECO:0007669"/>
    <property type="project" value="UniProtKB-UniRule"/>
</dbReference>
<evidence type="ECO:0000313" key="14">
    <source>
        <dbReference type="Proteomes" id="UP000266691"/>
    </source>
</evidence>
<comment type="subcellular location">
    <subcellularLocation>
        <location evidence="6">Cytoplasm</location>
    </subcellularLocation>
</comment>
<dbReference type="GO" id="GO:0071269">
    <property type="term" value="P:L-homocysteine biosynthetic process"/>
    <property type="evidence" value="ECO:0007669"/>
    <property type="project" value="UniProtKB-UniRule"/>
</dbReference>
<dbReference type="SUPFAM" id="SSF51735">
    <property type="entry name" value="NAD(P)-binding Rossmann-fold domains"/>
    <property type="match status" value="1"/>
</dbReference>
<feature type="binding site" evidence="6 7">
    <location>
        <position position="192"/>
    </location>
    <ligand>
        <name>substrate</name>
    </ligand>
</feature>
<evidence type="ECO:0000256" key="9">
    <source>
        <dbReference type="RuleBase" id="RU000548"/>
    </source>
</evidence>
<dbReference type="FunFam" id="3.40.50.720:FF:000004">
    <property type="entry name" value="Adenosylhomocysteinase"/>
    <property type="match status" value="1"/>
</dbReference>
<dbReference type="InterPro" id="IPR000043">
    <property type="entry name" value="Adenosylhomocysteinase-like"/>
</dbReference>
<dbReference type="CDD" id="cd00401">
    <property type="entry name" value="SAHH"/>
    <property type="match status" value="1"/>
</dbReference>
<comment type="similarity">
    <text evidence="1 6 10">Belongs to the adenosylhomocysteinase family.</text>
</comment>
<dbReference type="HAMAP" id="MF_00563">
    <property type="entry name" value="AdoHcyase"/>
    <property type="match status" value="1"/>
</dbReference>
<keyword evidence="5 6" id="KW-0520">NAD</keyword>
<evidence type="ECO:0000256" key="7">
    <source>
        <dbReference type="PIRSR" id="PIRSR001109-1"/>
    </source>
</evidence>
<dbReference type="InterPro" id="IPR020082">
    <property type="entry name" value="S-Ado-L-homoCys_hydrolase_CS"/>
</dbReference>
<dbReference type="InterPro" id="IPR036291">
    <property type="entry name" value="NAD(P)-bd_dom_sf"/>
</dbReference>
<keyword evidence="4 6" id="KW-0378">Hydrolase</keyword>
<dbReference type="GO" id="GO:0004013">
    <property type="term" value="F:adenosylhomocysteinase activity"/>
    <property type="evidence" value="ECO:0007669"/>
    <property type="project" value="UniProtKB-UniRule"/>
</dbReference>
<feature type="binding site" evidence="6 8">
    <location>
        <begin position="305"/>
        <end position="307"/>
    </location>
    <ligand>
        <name>NAD(+)</name>
        <dbReference type="ChEBI" id="CHEBI:57540"/>
    </ligand>
</feature>
<dbReference type="EMBL" id="VNWK01000026">
    <property type="protein sequence ID" value="TXJ93979.1"/>
    <property type="molecule type" value="Genomic_DNA"/>
</dbReference>
<gene>
    <name evidence="6" type="primary">ahcY</name>
    <name evidence="12" type="ORF">D2V05_11305</name>
    <name evidence="13" type="ORF">FQ017_11195</name>
</gene>
<dbReference type="UniPathway" id="UPA00314">
    <property type="reaction ID" value="UER00076"/>
</dbReference>
<dbReference type="InterPro" id="IPR015878">
    <property type="entry name" value="Ado_hCys_hydrolase_NAD-bd"/>
</dbReference>
<evidence type="ECO:0000256" key="6">
    <source>
        <dbReference type="HAMAP-Rule" id="MF_00563"/>
    </source>
</evidence>
<sequence length="438" mass="48438">MSTKTIPYVPYKVKDMSLADWGRKEIELAEAEMPGLMAIREEYGKEQPLKGARIAGCLHMTIQTAVLIETLVALGAEVTWSSCNIFSTQDHAAAAIAAAGIPVYAWKGMNEKEFDWCIEQTLFFGEDRKPLNMILDDGGDLTNMVLDLYPEMAAGVKGLSEETTTGVHRLYDRVKRGTLPMPAINVNDSVTKSKFDNKYGCRESAVDAIRRATDTMLAGKRVVVAGYGDVGKGTAASFRGAGAIVTVTEIDPICALQACMDGYEVKKLESVVGNADVVITATGNKDIIREEHFRAMKDKAIVCNIGHFDNEIDMAWLNRTYGNTKNEIKPQVDKYTIDGKDVIILAEGRLVNLGCATGHPSFVMSNSFTNQTLAQIELWKNHDNYENKVYTLPKHLDEKVAQLHLARLGAELTELKEDQAEYIGVTVEGPFKPDYYRY</sequence>
<evidence type="ECO:0000256" key="5">
    <source>
        <dbReference type="ARBA" id="ARBA00023027"/>
    </source>
</evidence>
<feature type="domain" description="S-adenosyl-L-homocysteine hydrolase NAD binding" evidence="11">
    <location>
        <begin position="197"/>
        <end position="358"/>
    </location>
</feature>
<feature type="binding site" evidence="6 8">
    <location>
        <position position="249"/>
    </location>
    <ligand>
        <name>NAD(+)</name>
        <dbReference type="ChEBI" id="CHEBI:57540"/>
    </ligand>
</feature>
<organism evidence="12 14">
    <name type="scientific">Flagellimonas pelagia</name>
    <dbReference type="NCBI Taxonomy" id="2306998"/>
    <lineage>
        <taxon>Bacteria</taxon>
        <taxon>Pseudomonadati</taxon>
        <taxon>Bacteroidota</taxon>
        <taxon>Flavobacteriia</taxon>
        <taxon>Flavobacteriales</taxon>
        <taxon>Flavobacteriaceae</taxon>
        <taxon>Flagellimonas</taxon>
    </lineage>
</organism>
<feature type="binding site" evidence="6 8">
    <location>
        <position position="352"/>
    </location>
    <ligand>
        <name>NAD(+)</name>
        <dbReference type="ChEBI" id="CHEBI:57540"/>
    </ligand>
</feature>
<dbReference type="PANTHER" id="PTHR23420:SF0">
    <property type="entry name" value="ADENOSYLHOMOCYSTEINASE"/>
    <property type="match status" value="1"/>
</dbReference>
<dbReference type="Pfam" id="PF00670">
    <property type="entry name" value="AdoHcyase_NAD"/>
    <property type="match status" value="1"/>
</dbReference>
<evidence type="ECO:0000256" key="3">
    <source>
        <dbReference type="ARBA" id="ARBA00022563"/>
    </source>
</evidence>
<comment type="cofactor">
    <cofactor evidence="6 8 9">
        <name>NAD(+)</name>
        <dbReference type="ChEBI" id="CHEBI:57540"/>
    </cofactor>
    <text evidence="6 8 9">Binds 1 NAD(+) per subunit.</text>
</comment>
<evidence type="ECO:0000256" key="1">
    <source>
        <dbReference type="ARBA" id="ARBA00007122"/>
    </source>
</evidence>
<evidence type="ECO:0000313" key="15">
    <source>
        <dbReference type="Proteomes" id="UP000321621"/>
    </source>
</evidence>
<evidence type="ECO:0000313" key="13">
    <source>
        <dbReference type="EMBL" id="TXJ93979.1"/>
    </source>
</evidence>
<dbReference type="Proteomes" id="UP000321621">
    <property type="component" value="Unassembled WGS sequence"/>
</dbReference>
<feature type="binding site" evidence="6 7">
    <location>
        <position position="196"/>
    </location>
    <ligand>
        <name>substrate</name>
    </ligand>
</feature>
<feature type="binding site" evidence="8">
    <location>
        <position position="359"/>
    </location>
    <ligand>
        <name>NAD(+)</name>
        <dbReference type="ChEBI" id="CHEBI:57540"/>
    </ligand>
</feature>
<proteinExistence type="inferred from homology"/>
<dbReference type="PANTHER" id="PTHR23420">
    <property type="entry name" value="ADENOSYLHOMOCYSTEINASE"/>
    <property type="match status" value="1"/>
</dbReference>
<reference evidence="12 14" key="1">
    <citation type="submission" date="2018-08" db="EMBL/GenBank/DDBJ databases">
        <title>Proposal of Muricauda 72 sp.nov. and Muricauda NH166 sp.nov., isolated from seawater.</title>
        <authorList>
            <person name="Cheng H."/>
            <person name="Wu Y.-H."/>
            <person name="Guo L.-L."/>
            <person name="Xu X.-W."/>
        </authorList>
    </citation>
    <scope>NUCLEOTIDE SEQUENCE [LARGE SCALE GENOMIC DNA]</scope>
    <source>
        <strain evidence="12 14">72</strain>
    </source>
</reference>
<dbReference type="PROSITE" id="PS00738">
    <property type="entry name" value="ADOHCYASE_1"/>
    <property type="match status" value="1"/>
</dbReference>
<dbReference type="RefSeq" id="WP_119647774.1">
    <property type="nucleotide sequence ID" value="NZ_QXFI01000026.1"/>
</dbReference>
<dbReference type="FunFam" id="3.40.50.1480:FF:000004">
    <property type="entry name" value="Adenosylhomocysteinase"/>
    <property type="match status" value="1"/>
</dbReference>
<dbReference type="OrthoDB" id="9802717at2"/>
<keyword evidence="3 6" id="KW-0554">One-carbon metabolism</keyword>
<comment type="pathway">
    <text evidence="6 9">Amino-acid biosynthesis; L-homocysteine biosynthesis; L-homocysteine from S-adenosyl-L-homocysteine: step 1/1.</text>
</comment>
<keyword evidence="2 6" id="KW-0963">Cytoplasm</keyword>
<dbReference type="NCBIfam" id="TIGR00936">
    <property type="entry name" value="ahcY"/>
    <property type="match status" value="1"/>
</dbReference>
<evidence type="ECO:0000256" key="2">
    <source>
        <dbReference type="ARBA" id="ARBA00022490"/>
    </source>
</evidence>
<comment type="caution">
    <text evidence="12">The sequence shown here is derived from an EMBL/GenBank/DDBJ whole genome shotgun (WGS) entry which is preliminary data.</text>
</comment>
<comment type="function">
    <text evidence="6">May play a key role in the regulation of the intracellular concentration of adenosylhomocysteine.</text>
</comment>
<dbReference type="SMART" id="SM00996">
    <property type="entry name" value="AdoHcyase"/>
    <property type="match status" value="1"/>
</dbReference>
<keyword evidence="15" id="KW-1185">Reference proteome</keyword>
<feature type="binding site" evidence="6">
    <location>
        <position position="197"/>
    </location>
    <ligand>
        <name>NAD(+)</name>
        <dbReference type="ChEBI" id="CHEBI:57540"/>
    </ligand>
</feature>
<feature type="binding site" evidence="8">
    <location>
        <begin position="228"/>
        <end position="233"/>
    </location>
    <ligand>
        <name>NAD(+)</name>
        <dbReference type="ChEBI" id="CHEBI:57540"/>
    </ligand>
</feature>
<dbReference type="PIRSF" id="PIRSF001109">
    <property type="entry name" value="Ad_hcy_hydrolase"/>
    <property type="match status" value="1"/>
</dbReference>
<evidence type="ECO:0000256" key="8">
    <source>
        <dbReference type="PIRSR" id="PIRSR001109-2"/>
    </source>
</evidence>
<dbReference type="SMART" id="SM00997">
    <property type="entry name" value="AdoHcyase_NAD"/>
    <property type="match status" value="1"/>
</dbReference>
<feature type="binding site" evidence="6 7">
    <location>
        <position position="162"/>
    </location>
    <ligand>
        <name>substrate</name>
    </ligand>
</feature>
<dbReference type="AlphaFoldDB" id="A0A3A1NH99"/>
<feature type="binding site" evidence="6 7">
    <location>
        <position position="137"/>
    </location>
    <ligand>
        <name>substrate</name>
    </ligand>
</feature>
<dbReference type="NCBIfam" id="NF004005">
    <property type="entry name" value="PRK05476.2-3"/>
    <property type="match status" value="1"/>
</dbReference>
<name>A0A3A1NH99_9FLAO</name>
<dbReference type="SUPFAM" id="SSF52283">
    <property type="entry name" value="Formate/glycerate dehydrogenase catalytic domain-like"/>
    <property type="match status" value="1"/>
</dbReference>
<dbReference type="Gene3D" id="3.40.50.1480">
    <property type="entry name" value="Adenosylhomocysteinase-like"/>
    <property type="match status" value="1"/>
</dbReference>
<comment type="catalytic activity">
    <reaction evidence="6 9">
        <text>S-adenosyl-L-homocysteine + H2O = L-homocysteine + adenosine</text>
        <dbReference type="Rhea" id="RHEA:21708"/>
        <dbReference type="ChEBI" id="CHEBI:15377"/>
        <dbReference type="ChEBI" id="CHEBI:16335"/>
        <dbReference type="ChEBI" id="CHEBI:57856"/>
        <dbReference type="ChEBI" id="CHEBI:58199"/>
        <dbReference type="EC" id="3.13.2.1"/>
    </reaction>
</comment>
<protein>
    <recommendedName>
        <fullName evidence="6">Adenosylhomocysteinase</fullName>
        <ecNumber evidence="6">3.13.2.1</ecNumber>
    </recommendedName>
    <alternativeName>
        <fullName evidence="6">S-adenosyl-L-homocysteine hydrolase</fullName>
        <shortName evidence="6">AdoHcyase</shortName>
    </alternativeName>
</protein>